<sequence>MAHSLKYQIGESVRTIEAEVGKLLDLAATLREAGDEEMAAAVSTQANKLLEAAVALRIAMSG</sequence>
<dbReference type="AlphaFoldDB" id="A0A2S6FL40"/>
<reference evidence="2" key="1">
    <citation type="submission" date="2017-06" db="EMBL/GenBank/DDBJ databases">
        <authorList>
            <person name="Furmanczyk E.M."/>
        </authorList>
    </citation>
    <scope>NUCLEOTIDE SEQUENCE [LARGE SCALE GENOMIC DNA]</scope>
    <source>
        <strain evidence="2">AP3_16</strain>
    </source>
</reference>
<comment type="caution">
    <text evidence="1">The sequence shown here is derived from an EMBL/GenBank/DDBJ whole genome shotgun (WGS) entry which is preliminary data.</text>
</comment>
<evidence type="ECO:0000313" key="2">
    <source>
        <dbReference type="Proteomes" id="UP000238541"/>
    </source>
</evidence>
<dbReference type="RefSeq" id="WP_015095786.1">
    <property type="nucleotide sequence ID" value="NZ_JBLZZR010000114.1"/>
</dbReference>
<keyword evidence="2" id="KW-1185">Reference proteome</keyword>
<evidence type="ECO:0000313" key="1">
    <source>
        <dbReference type="EMBL" id="PPK38141.1"/>
    </source>
</evidence>
<protein>
    <submittedName>
        <fullName evidence="1">Uncharacterized protein</fullName>
    </submittedName>
</protein>
<name>A0A2S6FL40_9PSED</name>
<dbReference type="Proteomes" id="UP000238541">
    <property type="component" value="Unassembled WGS sequence"/>
</dbReference>
<proteinExistence type="predicted"/>
<organism evidence="1 2">
    <name type="scientific">Pseudomonas laurylsulfatiphila</name>
    <dbReference type="NCBI Taxonomy" id="2011015"/>
    <lineage>
        <taxon>Bacteria</taxon>
        <taxon>Pseudomonadati</taxon>
        <taxon>Pseudomonadota</taxon>
        <taxon>Gammaproteobacteria</taxon>
        <taxon>Pseudomonadales</taxon>
        <taxon>Pseudomonadaceae</taxon>
        <taxon>Pseudomonas</taxon>
    </lineage>
</organism>
<accession>A0A2S6FL40</accession>
<gene>
    <name evidence="1" type="ORF">CD175_14395</name>
</gene>
<dbReference type="EMBL" id="NIRS01000004">
    <property type="protein sequence ID" value="PPK38141.1"/>
    <property type="molecule type" value="Genomic_DNA"/>
</dbReference>